<reference evidence="2 3" key="1">
    <citation type="submission" date="2020-08" db="EMBL/GenBank/DDBJ databases">
        <title>Novel species in genus Aeromicrobium.</title>
        <authorList>
            <person name="Zhang G."/>
        </authorList>
    </citation>
    <scope>NUCLEOTIDE SEQUENCE [LARGE SCALE GENOMIC DNA]</scope>
    <source>
        <strain evidence="3">zg-629</strain>
    </source>
</reference>
<gene>
    <name evidence="2" type="ORF">H9L21_13835</name>
</gene>
<name>A0ABX6SSB5_9ACTN</name>
<dbReference type="PROSITE" id="PS51257">
    <property type="entry name" value="PROKAR_LIPOPROTEIN"/>
    <property type="match status" value="1"/>
</dbReference>
<feature type="signal peptide" evidence="1">
    <location>
        <begin position="1"/>
        <end position="19"/>
    </location>
</feature>
<feature type="chain" id="PRO_5046286548" description="Nuclear transport factor 2 family protein" evidence="1">
    <location>
        <begin position="20"/>
        <end position="175"/>
    </location>
</feature>
<keyword evidence="3" id="KW-1185">Reference proteome</keyword>
<dbReference type="EMBL" id="CP060587">
    <property type="protein sequence ID" value="QNL94147.1"/>
    <property type="molecule type" value="Genomic_DNA"/>
</dbReference>
<accession>A0ABX6SSB5</accession>
<keyword evidence="1" id="KW-0732">Signal</keyword>
<evidence type="ECO:0000313" key="2">
    <source>
        <dbReference type="EMBL" id="QNL94147.1"/>
    </source>
</evidence>
<organism evidence="2 3">
    <name type="scientific">Aeromicrobium senzhongii</name>
    <dbReference type="NCBI Taxonomy" id="2663859"/>
    <lineage>
        <taxon>Bacteria</taxon>
        <taxon>Bacillati</taxon>
        <taxon>Actinomycetota</taxon>
        <taxon>Actinomycetes</taxon>
        <taxon>Propionibacteriales</taxon>
        <taxon>Nocardioidaceae</taxon>
        <taxon>Aeromicrobium</taxon>
    </lineage>
</organism>
<dbReference type="Proteomes" id="UP000515871">
    <property type="component" value="Chromosome"/>
</dbReference>
<proteinExistence type="predicted"/>
<evidence type="ECO:0008006" key="4">
    <source>
        <dbReference type="Google" id="ProtNLM"/>
    </source>
</evidence>
<sequence length="175" mass="18487">MRFVGYLGALMLAFPLLSACGEGDAVDPEATASAPPSLDADGYTTEQREALDLVDAFLVAAYDRGTQPIAETSRDLVTDEFGADLIKTNKAQVEDAGLKWLGPYTFEPSEVEIEGDEAAVSGCLDLTAMFLVPRSAKAAGPGSTNVGEVLPATYRLEKSGGRWLLSGYDDAETPC</sequence>
<protein>
    <recommendedName>
        <fullName evidence="4">Nuclear transport factor 2 family protein</fullName>
    </recommendedName>
</protein>
<evidence type="ECO:0000256" key="1">
    <source>
        <dbReference type="SAM" id="SignalP"/>
    </source>
</evidence>
<evidence type="ECO:0000313" key="3">
    <source>
        <dbReference type="Proteomes" id="UP000515871"/>
    </source>
</evidence>
<dbReference type="RefSeq" id="WP_154596426.1">
    <property type="nucleotide sequence ID" value="NZ_CP060587.1"/>
</dbReference>